<dbReference type="Gene3D" id="3.40.366.10">
    <property type="entry name" value="Malonyl-Coenzyme A Acyl Carrier Protein, domain 2"/>
    <property type="match status" value="1"/>
</dbReference>
<comment type="caution">
    <text evidence="6">The sequence shown here is derived from an EMBL/GenBank/DDBJ whole genome shotgun (WGS) entry which is preliminary data.</text>
</comment>
<dbReference type="InterPro" id="IPR016036">
    <property type="entry name" value="Malonyl_transacylase_ACP-bd"/>
</dbReference>
<dbReference type="InterPro" id="IPR014043">
    <property type="entry name" value="Acyl_transferase_dom"/>
</dbReference>
<dbReference type="SMART" id="SM00827">
    <property type="entry name" value="PKS_AT"/>
    <property type="match status" value="1"/>
</dbReference>
<dbReference type="EMBL" id="BSEN01000015">
    <property type="protein sequence ID" value="GLJ78067.1"/>
    <property type="molecule type" value="Genomic_DNA"/>
</dbReference>
<sequence length="289" mass="30317">MTAVSDALGHDVRDLDDADALSSTVAAQLALFTVGVAATRILAEDDILPDAVAGHSIGAFAAAVTAGVITLEEGVQAVQLRAQVMQDLYPSGYGLLALLGARLVDVERLVAEVGGADDLFVAMENAEEQIVLAGSDAAFERVRASAAKYQIREIRRLEVAVPSHCALMEPVAQAVAGVFHSLPARRPVIRYVSAMTARSAMTSAAVVADLTGGVAHRVRWRDATDLLAELGTSVVVQLSPGRTTAVLFATAHSVIPVVALDDAPYADSRLRIRKLTRAPRCAAQGTDED</sequence>
<evidence type="ECO:0000256" key="3">
    <source>
        <dbReference type="ARBA" id="ARBA00023315"/>
    </source>
</evidence>
<feature type="domain" description="Malonyl-CoA:ACP transacylase (MAT)" evidence="5">
    <location>
        <begin position="1"/>
        <end position="262"/>
    </location>
</feature>
<evidence type="ECO:0000259" key="5">
    <source>
        <dbReference type="SMART" id="SM00827"/>
    </source>
</evidence>
<accession>A0A9W6HD19</accession>
<gene>
    <name evidence="6" type="ORF">GCM10017584_36410</name>
</gene>
<dbReference type="InterPro" id="IPR050858">
    <property type="entry name" value="Mal-CoA-ACP_Trans/PKS_FabD"/>
</dbReference>
<evidence type="ECO:0000256" key="1">
    <source>
        <dbReference type="ARBA" id="ARBA00013258"/>
    </source>
</evidence>
<keyword evidence="3" id="KW-0012">Acyltransferase</keyword>
<dbReference type="Pfam" id="PF00698">
    <property type="entry name" value="Acyl_transf_1"/>
    <property type="match status" value="1"/>
</dbReference>
<dbReference type="SUPFAM" id="SSF52151">
    <property type="entry name" value="FabD/lysophospholipase-like"/>
    <property type="match status" value="1"/>
</dbReference>
<proteinExistence type="predicted"/>
<evidence type="ECO:0000313" key="6">
    <source>
        <dbReference type="EMBL" id="GLJ78067.1"/>
    </source>
</evidence>
<dbReference type="GO" id="GO:0005829">
    <property type="term" value="C:cytosol"/>
    <property type="evidence" value="ECO:0007669"/>
    <property type="project" value="TreeGrafter"/>
</dbReference>
<evidence type="ECO:0000256" key="4">
    <source>
        <dbReference type="ARBA" id="ARBA00048462"/>
    </source>
</evidence>
<reference evidence="6" key="2">
    <citation type="submission" date="2023-01" db="EMBL/GenBank/DDBJ databases">
        <authorList>
            <person name="Sun Q."/>
            <person name="Evtushenko L."/>
        </authorList>
    </citation>
    <scope>NUCLEOTIDE SEQUENCE</scope>
    <source>
        <strain evidence="6">VKM Ac-1401</strain>
    </source>
</reference>
<dbReference type="EC" id="2.3.1.39" evidence="1"/>
<dbReference type="SUPFAM" id="SSF55048">
    <property type="entry name" value="Probable ACP-binding domain of malonyl-CoA ACP transacylase"/>
    <property type="match status" value="1"/>
</dbReference>
<dbReference type="GO" id="GO:0006633">
    <property type="term" value="P:fatty acid biosynthetic process"/>
    <property type="evidence" value="ECO:0007669"/>
    <property type="project" value="TreeGrafter"/>
</dbReference>
<protein>
    <recommendedName>
        <fullName evidence="1">[acyl-carrier-protein] S-malonyltransferase</fullName>
        <ecNumber evidence="1">2.3.1.39</ecNumber>
    </recommendedName>
</protein>
<dbReference type="InterPro" id="IPR001227">
    <property type="entry name" value="Ac_transferase_dom_sf"/>
</dbReference>
<comment type="catalytic activity">
    <reaction evidence="4">
        <text>holo-[ACP] + malonyl-CoA = malonyl-[ACP] + CoA</text>
        <dbReference type="Rhea" id="RHEA:41792"/>
        <dbReference type="Rhea" id="RHEA-COMP:9623"/>
        <dbReference type="Rhea" id="RHEA-COMP:9685"/>
        <dbReference type="ChEBI" id="CHEBI:57287"/>
        <dbReference type="ChEBI" id="CHEBI:57384"/>
        <dbReference type="ChEBI" id="CHEBI:64479"/>
        <dbReference type="ChEBI" id="CHEBI:78449"/>
        <dbReference type="EC" id="2.3.1.39"/>
    </reaction>
</comment>
<dbReference type="AlphaFoldDB" id="A0A9W6HD19"/>
<reference evidence="6" key="1">
    <citation type="journal article" date="2014" name="Int. J. Syst. Evol. Microbiol.">
        <title>Complete genome sequence of Corynebacterium casei LMG S-19264T (=DSM 44701T), isolated from a smear-ripened cheese.</title>
        <authorList>
            <consortium name="US DOE Joint Genome Institute (JGI-PGF)"/>
            <person name="Walter F."/>
            <person name="Albersmeier A."/>
            <person name="Kalinowski J."/>
            <person name="Ruckert C."/>
        </authorList>
    </citation>
    <scope>NUCLEOTIDE SEQUENCE</scope>
    <source>
        <strain evidence="6">VKM Ac-1401</strain>
    </source>
</reference>
<dbReference type="Proteomes" id="UP001142372">
    <property type="component" value="Unassembled WGS sequence"/>
</dbReference>
<evidence type="ECO:0000256" key="2">
    <source>
        <dbReference type="ARBA" id="ARBA00022679"/>
    </source>
</evidence>
<dbReference type="PANTHER" id="PTHR42681:SF1">
    <property type="entry name" value="MALONYL-COA-ACYL CARRIER PROTEIN TRANSACYLASE, MITOCHONDRIAL"/>
    <property type="match status" value="1"/>
</dbReference>
<dbReference type="GO" id="GO:0004314">
    <property type="term" value="F:[acyl-carrier-protein] S-malonyltransferase activity"/>
    <property type="evidence" value="ECO:0007669"/>
    <property type="project" value="UniProtKB-EC"/>
</dbReference>
<evidence type="ECO:0000313" key="7">
    <source>
        <dbReference type="Proteomes" id="UP001142372"/>
    </source>
</evidence>
<dbReference type="PANTHER" id="PTHR42681">
    <property type="entry name" value="MALONYL-COA-ACYL CARRIER PROTEIN TRANSACYLASE, MITOCHONDRIAL"/>
    <property type="match status" value="1"/>
</dbReference>
<keyword evidence="7" id="KW-1185">Reference proteome</keyword>
<dbReference type="InterPro" id="IPR016035">
    <property type="entry name" value="Acyl_Trfase/lysoPLipase"/>
</dbReference>
<organism evidence="6 7">
    <name type="scientific">Leifsonia poae</name>
    <dbReference type="NCBI Taxonomy" id="110933"/>
    <lineage>
        <taxon>Bacteria</taxon>
        <taxon>Bacillati</taxon>
        <taxon>Actinomycetota</taxon>
        <taxon>Actinomycetes</taxon>
        <taxon>Micrococcales</taxon>
        <taxon>Microbacteriaceae</taxon>
        <taxon>Leifsonia</taxon>
    </lineage>
</organism>
<name>A0A9W6HD19_9MICO</name>
<keyword evidence="2" id="KW-0808">Transferase</keyword>